<dbReference type="EMBL" id="JBHLTS010000075">
    <property type="protein sequence ID" value="MFC0517704.1"/>
    <property type="molecule type" value="Genomic_DNA"/>
</dbReference>
<accession>A0ABV6LE18</accession>
<gene>
    <name evidence="2" type="ORF">ACFFGT_26055</name>
</gene>
<comment type="caution">
    <text evidence="2">The sequence shown here is derived from an EMBL/GenBank/DDBJ whole genome shotgun (WGS) entry which is preliminary data.</text>
</comment>
<keyword evidence="1" id="KW-0472">Membrane</keyword>
<sequence>MKSKFKFWPKFFLLMCLFLGVLIVTYVLIYFDRFFAYGKPLHFLSFPYIIFNCIIFSLIGHQLNYKAHKINITGDTITRVRRFGFGLKEVYKINELTGFLTYSISGKKNANEYLYLIAGDEKVAKLSTYYHQNYQELKTLMAQHQIQNLGNERWTLWKHLSKRTI</sequence>
<evidence type="ECO:0000313" key="2">
    <source>
        <dbReference type="EMBL" id="MFC0517704.1"/>
    </source>
</evidence>
<dbReference type="RefSeq" id="WP_377025443.1">
    <property type="nucleotide sequence ID" value="NZ_JBHLTS010000075.1"/>
</dbReference>
<organism evidence="2 3">
    <name type="scientific">Mucilaginibacter angelicae</name>
    <dbReference type="NCBI Taxonomy" id="869718"/>
    <lineage>
        <taxon>Bacteria</taxon>
        <taxon>Pseudomonadati</taxon>
        <taxon>Bacteroidota</taxon>
        <taxon>Sphingobacteriia</taxon>
        <taxon>Sphingobacteriales</taxon>
        <taxon>Sphingobacteriaceae</taxon>
        <taxon>Mucilaginibacter</taxon>
    </lineage>
</organism>
<evidence type="ECO:0000313" key="3">
    <source>
        <dbReference type="Proteomes" id="UP001589828"/>
    </source>
</evidence>
<protein>
    <recommendedName>
        <fullName evidence="4">PH domain-containing protein</fullName>
    </recommendedName>
</protein>
<reference evidence="2 3" key="1">
    <citation type="submission" date="2024-09" db="EMBL/GenBank/DDBJ databases">
        <authorList>
            <person name="Sun Q."/>
            <person name="Mori K."/>
        </authorList>
    </citation>
    <scope>NUCLEOTIDE SEQUENCE [LARGE SCALE GENOMIC DNA]</scope>
    <source>
        <strain evidence="2 3">NCAIM B.02415</strain>
    </source>
</reference>
<feature type="transmembrane region" description="Helical" evidence="1">
    <location>
        <begin position="12"/>
        <end position="31"/>
    </location>
</feature>
<dbReference type="Proteomes" id="UP001589828">
    <property type="component" value="Unassembled WGS sequence"/>
</dbReference>
<evidence type="ECO:0000256" key="1">
    <source>
        <dbReference type="SAM" id="Phobius"/>
    </source>
</evidence>
<keyword evidence="1" id="KW-0812">Transmembrane</keyword>
<evidence type="ECO:0008006" key="4">
    <source>
        <dbReference type="Google" id="ProtNLM"/>
    </source>
</evidence>
<keyword evidence="1" id="KW-1133">Transmembrane helix</keyword>
<proteinExistence type="predicted"/>
<keyword evidence="3" id="KW-1185">Reference proteome</keyword>
<feature type="transmembrane region" description="Helical" evidence="1">
    <location>
        <begin position="43"/>
        <end position="60"/>
    </location>
</feature>
<name>A0ABV6LE18_9SPHI</name>